<feature type="signal peptide" evidence="1">
    <location>
        <begin position="1"/>
        <end position="21"/>
    </location>
</feature>
<dbReference type="AlphaFoldDB" id="A0A1X7GVN7"/>
<sequence length="535" mass="56868">MRFVRTAVLAAGLLLSGASTAEPRSDVVPYLEVQQVLTADLNGGGDVLTYTALAAGVDATVETRSVQAQASYRYERRIAWEDDLVDEDIHTGLAQARVQVVPGSVVMEAGALAARARGDAGAPILGFSTSDDPGVSEVYSAYMGPSVSTQAGPLTVNAAYRLSYVKVDDHGLAGLPPVPGAERDRYNSATGHLATVSVGMDPGELPVGWTVGAGYAREDVDRLDQTYEGKYVRADVVVPVSPTFAVTGGIGYEDIAIKQADILRDSNGIPVVTPGGNLVADPGAPRILTYDQDGMIWDVGVIWRPTRRTELQARFGERYGGTTVTASLQHRFRSGWGVSVLVYDSVDSFGRLLTTNLQGVPVDFDMRRNPLFNNVGGIGGCVFGGETGSGVCFDDALQTINSSNFRNRGATILFSGSRGPWGFNFGGGYANRRYIEPVGFALNRVTDESVTLQAGASRALSPTSELNFDAYASWYDSDRLLDASAFGSGITGSYTRRFLLDRLEAQAALGLFHADSNNSDATTAASALLGLRYSF</sequence>
<protein>
    <submittedName>
        <fullName evidence="2">Uncharacterized protein, PEP-CTERM system associated</fullName>
    </submittedName>
</protein>
<keyword evidence="1" id="KW-0732">Signal</keyword>
<dbReference type="Proteomes" id="UP000192934">
    <property type="component" value="Chromosome I"/>
</dbReference>
<proteinExistence type="predicted"/>
<dbReference type="SUPFAM" id="SSF56935">
    <property type="entry name" value="Porins"/>
    <property type="match status" value="1"/>
</dbReference>
<name>A0A1X7GVN7_9SPHN</name>
<evidence type="ECO:0000256" key="1">
    <source>
        <dbReference type="SAM" id="SignalP"/>
    </source>
</evidence>
<keyword evidence="3" id="KW-1185">Reference proteome</keyword>
<dbReference type="EMBL" id="LT840185">
    <property type="protein sequence ID" value="SMF75408.1"/>
    <property type="molecule type" value="Genomic_DNA"/>
</dbReference>
<evidence type="ECO:0000313" key="2">
    <source>
        <dbReference type="EMBL" id="SMF75408.1"/>
    </source>
</evidence>
<evidence type="ECO:0000313" key="3">
    <source>
        <dbReference type="Proteomes" id="UP000192934"/>
    </source>
</evidence>
<dbReference type="RefSeq" id="WP_085218929.1">
    <property type="nucleotide sequence ID" value="NZ_LT840185.1"/>
</dbReference>
<feature type="chain" id="PRO_5012936954" evidence="1">
    <location>
        <begin position="22"/>
        <end position="535"/>
    </location>
</feature>
<dbReference type="STRING" id="941907.SAMN06295910_2345"/>
<gene>
    <name evidence="2" type="ORF">SAMN06295910_2345</name>
</gene>
<dbReference type="OrthoDB" id="7416805at2"/>
<accession>A0A1X7GVN7</accession>
<reference evidence="3" key="1">
    <citation type="submission" date="2017-04" db="EMBL/GenBank/DDBJ databases">
        <authorList>
            <person name="Varghese N."/>
            <person name="Submissions S."/>
        </authorList>
    </citation>
    <scope>NUCLEOTIDE SEQUENCE [LARGE SCALE GENOMIC DNA]</scope>
    <source>
        <strain evidence="3">Dd16</strain>
    </source>
</reference>
<organism evidence="2 3">
    <name type="scientific">Allosphingosinicella indica</name>
    <dbReference type="NCBI Taxonomy" id="941907"/>
    <lineage>
        <taxon>Bacteria</taxon>
        <taxon>Pseudomonadati</taxon>
        <taxon>Pseudomonadota</taxon>
        <taxon>Alphaproteobacteria</taxon>
        <taxon>Sphingomonadales</taxon>
        <taxon>Sphingomonadaceae</taxon>
        <taxon>Allosphingosinicella</taxon>
    </lineage>
</organism>